<accession>A0A2U8W5I2</accession>
<sequence>MREEIAQSDSFSTEGCTSAPVLSVDTRFRLGHALRTIYEDSVDRQPIPDSQVDLLLRLRHKERDRQRGSV</sequence>
<dbReference type="KEGG" id="mets:DK389_13405"/>
<keyword evidence="2" id="KW-1185">Reference proteome</keyword>
<evidence type="ECO:0000313" key="1">
    <source>
        <dbReference type="EMBL" id="AWN41327.1"/>
    </source>
</evidence>
<dbReference type="OrthoDB" id="8002537at2"/>
<organism evidence="1 2">
    <name type="scientific">Methylobacterium durans</name>
    <dbReference type="NCBI Taxonomy" id="2202825"/>
    <lineage>
        <taxon>Bacteria</taxon>
        <taxon>Pseudomonadati</taxon>
        <taxon>Pseudomonadota</taxon>
        <taxon>Alphaproteobacteria</taxon>
        <taxon>Hyphomicrobiales</taxon>
        <taxon>Methylobacteriaceae</taxon>
        <taxon>Methylobacterium</taxon>
    </lineage>
</organism>
<reference evidence="2" key="1">
    <citation type="submission" date="2018-05" db="EMBL/GenBank/DDBJ databases">
        <title>Complete Genome Sequence of Methylobacterium sp. 17SD2-17.</title>
        <authorList>
            <person name="Srinivasan S."/>
        </authorList>
    </citation>
    <scope>NUCLEOTIDE SEQUENCE [LARGE SCALE GENOMIC DNA]</scope>
    <source>
        <strain evidence="2">17SD2-17</strain>
    </source>
</reference>
<gene>
    <name evidence="1" type="ORF">DK389_13405</name>
</gene>
<proteinExistence type="predicted"/>
<name>A0A2U8W5I2_9HYPH</name>
<dbReference type="AlphaFoldDB" id="A0A2U8W5I2"/>
<evidence type="ECO:0008006" key="3">
    <source>
        <dbReference type="Google" id="ProtNLM"/>
    </source>
</evidence>
<dbReference type="RefSeq" id="WP_109890238.1">
    <property type="nucleotide sequence ID" value="NZ_CP029550.1"/>
</dbReference>
<protein>
    <recommendedName>
        <fullName evidence="3">Anti-sigma factor NepR domain-containing protein</fullName>
    </recommendedName>
</protein>
<dbReference type="EMBL" id="CP029550">
    <property type="protein sequence ID" value="AWN41327.1"/>
    <property type="molecule type" value="Genomic_DNA"/>
</dbReference>
<dbReference type="Proteomes" id="UP000245926">
    <property type="component" value="Chromosome"/>
</dbReference>
<evidence type="ECO:0000313" key="2">
    <source>
        <dbReference type="Proteomes" id="UP000245926"/>
    </source>
</evidence>